<name>A0A173LPC7_9ACTN</name>
<keyword evidence="4" id="KW-0862">Zinc</keyword>
<organism evidence="6 7">
    <name type="scientific">Dietzia timorensis</name>
    <dbReference type="NCBI Taxonomy" id="499555"/>
    <lineage>
        <taxon>Bacteria</taxon>
        <taxon>Bacillati</taxon>
        <taxon>Actinomycetota</taxon>
        <taxon>Actinomycetes</taxon>
        <taxon>Mycobacteriales</taxon>
        <taxon>Dietziaceae</taxon>
        <taxon>Dietzia</taxon>
    </lineage>
</organism>
<dbReference type="InterPro" id="IPR024087">
    <property type="entry name" value="Creatininase-like_sf"/>
</dbReference>
<gene>
    <name evidence="6" type="ORF">BJL86_2333</name>
</gene>
<comment type="similarity">
    <text evidence="5">Belongs to the creatininase superfamily.</text>
</comment>
<dbReference type="RefSeq" id="WP_231887152.1">
    <property type="nucleotide sequence ID" value="NZ_CP015961.1"/>
</dbReference>
<dbReference type="PANTHER" id="PTHR35005:SF1">
    <property type="entry name" value="2-AMINO-5-FORMYLAMINO-6-RIBOSYLAMINOPYRIMIDIN-4(3H)-ONE 5'-MONOPHOSPHATE DEFORMYLASE"/>
    <property type="match status" value="1"/>
</dbReference>
<reference evidence="6 7" key="1">
    <citation type="submission" date="2016-06" db="EMBL/GenBank/DDBJ databases">
        <title>Complete genome sequence of a saline-alkali tolerant type strain Dietzia timorensis ID05-A0528T.</title>
        <authorList>
            <person name="Wu X."/>
        </authorList>
    </citation>
    <scope>NUCLEOTIDE SEQUENCE [LARGE SCALE GENOMIC DNA]</scope>
    <source>
        <strain evidence="6 7">ID05-A0528</strain>
    </source>
</reference>
<keyword evidence="7" id="KW-1185">Reference proteome</keyword>
<evidence type="ECO:0000256" key="3">
    <source>
        <dbReference type="ARBA" id="ARBA00022801"/>
    </source>
</evidence>
<evidence type="ECO:0000256" key="2">
    <source>
        <dbReference type="ARBA" id="ARBA00022723"/>
    </source>
</evidence>
<dbReference type="KEGG" id="dtm:BJL86_2333"/>
<proteinExistence type="inferred from homology"/>
<dbReference type="Pfam" id="PF02633">
    <property type="entry name" value="Creatininase"/>
    <property type="match status" value="1"/>
</dbReference>
<dbReference type="PANTHER" id="PTHR35005">
    <property type="entry name" value="3-DEHYDRO-SCYLLO-INOSOSE HYDROLASE"/>
    <property type="match status" value="1"/>
</dbReference>
<evidence type="ECO:0000256" key="4">
    <source>
        <dbReference type="ARBA" id="ARBA00022833"/>
    </source>
</evidence>
<dbReference type="GO" id="GO:0016811">
    <property type="term" value="F:hydrolase activity, acting on carbon-nitrogen (but not peptide) bonds, in linear amides"/>
    <property type="evidence" value="ECO:0007669"/>
    <property type="project" value="TreeGrafter"/>
</dbReference>
<dbReference type="STRING" id="499555.BJL86_2333"/>
<accession>A0A173LPC7</accession>
<dbReference type="InterPro" id="IPR003785">
    <property type="entry name" value="Creatininase/forma_Hydrolase"/>
</dbReference>
<dbReference type="GO" id="GO:0009231">
    <property type="term" value="P:riboflavin biosynthetic process"/>
    <property type="evidence" value="ECO:0007669"/>
    <property type="project" value="TreeGrafter"/>
</dbReference>
<dbReference type="NCBIfam" id="TIGR03964">
    <property type="entry name" value="mycofact_creat"/>
    <property type="match status" value="1"/>
</dbReference>
<protein>
    <submittedName>
        <fullName evidence="6">Putative mycofactocin system creatinine amidohydrolase family protein MftE</fullName>
    </submittedName>
</protein>
<dbReference type="SUPFAM" id="SSF102215">
    <property type="entry name" value="Creatininase"/>
    <property type="match status" value="1"/>
</dbReference>
<comment type="cofactor">
    <cofactor evidence="1">
        <name>Zn(2+)</name>
        <dbReference type="ChEBI" id="CHEBI:29105"/>
    </cofactor>
</comment>
<dbReference type="Gene3D" id="3.40.50.10310">
    <property type="entry name" value="Creatininase"/>
    <property type="match status" value="1"/>
</dbReference>
<dbReference type="InterPro" id="IPR023871">
    <property type="entry name" value="MftE"/>
</dbReference>
<sequence>MPESARGSGRSTSVALAVLPLGATEQHGPHLPTDTDARIARAIASSAVIHMEHAGMTAELLPAQAIGASGEHAGFAGLVSIGNAVLRSVLIEIGRSVCEWAPRLLIVNAHGGNVGALTAAVVALRGEGRDVAWVACETATGPSDTHAGRGETSIMLALAPDEVKMDAARPGCTAPLAEILPELRRGGVRAVSASGVLGDPTGASAEEGREMVAENVRRIASAAQPWEIDSRGHLSDR</sequence>
<evidence type="ECO:0000313" key="6">
    <source>
        <dbReference type="EMBL" id="ANI93097.1"/>
    </source>
</evidence>
<dbReference type="GO" id="GO:0046872">
    <property type="term" value="F:metal ion binding"/>
    <property type="evidence" value="ECO:0007669"/>
    <property type="project" value="UniProtKB-KW"/>
</dbReference>
<evidence type="ECO:0000256" key="1">
    <source>
        <dbReference type="ARBA" id="ARBA00001947"/>
    </source>
</evidence>
<dbReference type="AlphaFoldDB" id="A0A173LPC7"/>
<keyword evidence="3 6" id="KW-0378">Hydrolase</keyword>
<dbReference type="Proteomes" id="UP000186104">
    <property type="component" value="Chromosome"/>
</dbReference>
<dbReference type="EMBL" id="CP015961">
    <property type="protein sequence ID" value="ANI93097.1"/>
    <property type="molecule type" value="Genomic_DNA"/>
</dbReference>
<keyword evidence="2" id="KW-0479">Metal-binding</keyword>
<evidence type="ECO:0000256" key="5">
    <source>
        <dbReference type="ARBA" id="ARBA00024029"/>
    </source>
</evidence>
<evidence type="ECO:0000313" key="7">
    <source>
        <dbReference type="Proteomes" id="UP000186104"/>
    </source>
</evidence>